<dbReference type="Gene3D" id="1.10.287.470">
    <property type="entry name" value="Helix hairpin bin"/>
    <property type="match status" value="1"/>
</dbReference>
<name>A0A7M2RDR4_9FIRM</name>
<keyword evidence="5" id="KW-0472">Membrane</keyword>
<accession>A0A7M2RDR4</accession>
<dbReference type="EMBL" id="CP063304">
    <property type="protein sequence ID" value="QOV18298.1"/>
    <property type="molecule type" value="Genomic_DNA"/>
</dbReference>
<dbReference type="Proteomes" id="UP000593601">
    <property type="component" value="Chromosome"/>
</dbReference>
<dbReference type="AlphaFoldDB" id="A0A7M2RDR4"/>
<sequence>MRKKKTIIISICAAVVLVIGCVGVFISQKAGKKDENVVYVNKIEKLMNLGSGNGMVNRFSGVVESQETWKVQVDPEKTVKDILVEEGQEVQAGTMLFTYDTEKYQQDLDQATLDLDRLNNELSGMQVNISQLTKDKKAAPKEEQATLQLQIQEAQLELKQKEYEGKSKQLEIDKLKENIGNATVTSKIAGVVKSIRKGTDNGMMDPYGDQDNSFMTILSTGDFRIRGSANEMNMGSVSEDMPVLVHSRMDSDIAWKGTITKIDRENAGSEDENGGSYMNSTDGMNQSSSYPFYVTLEKNEDLMLGQHVYIEPDMGQGKDHTAGVWLDEAFIVDPEKKPYVWADNGKGKLEKRIVTLGQHDENMMQYEIADGLTKSDSVTFPEPDLKEGMKTAEGEDGMIGQSNLSGQEPETGGDPELSGEPETSGETETGEGSESKEEMGTEVEVVR</sequence>
<feature type="domain" description="YknX-like barrel-sandwich hybrid" evidence="6">
    <location>
        <begin position="71"/>
        <end position="204"/>
    </location>
</feature>
<organism evidence="8 9">
    <name type="scientific">Blautia liquoris</name>
    <dbReference type="NCBI Taxonomy" id="2779518"/>
    <lineage>
        <taxon>Bacteria</taxon>
        <taxon>Bacillati</taxon>
        <taxon>Bacillota</taxon>
        <taxon>Clostridia</taxon>
        <taxon>Lachnospirales</taxon>
        <taxon>Lachnospiraceae</taxon>
        <taxon>Blautia</taxon>
    </lineage>
</organism>
<feature type="region of interest" description="Disordered" evidence="4">
    <location>
        <begin position="374"/>
        <end position="447"/>
    </location>
</feature>
<evidence type="ECO:0000313" key="8">
    <source>
        <dbReference type="EMBL" id="QOV18298.1"/>
    </source>
</evidence>
<gene>
    <name evidence="8" type="ORF">INP51_09710</name>
</gene>
<dbReference type="PROSITE" id="PS51257">
    <property type="entry name" value="PROKAR_LIPOPROTEIN"/>
    <property type="match status" value="1"/>
</dbReference>
<dbReference type="Pfam" id="PF25984">
    <property type="entry name" value="BSH_YknX"/>
    <property type="match status" value="1"/>
</dbReference>
<feature type="compositionally biased region" description="Acidic residues" evidence="4">
    <location>
        <begin position="411"/>
        <end position="431"/>
    </location>
</feature>
<protein>
    <submittedName>
        <fullName evidence="8">Efflux RND transporter periplasmic adaptor subunit</fullName>
    </submittedName>
</protein>
<proteinExistence type="predicted"/>
<keyword evidence="5" id="KW-0812">Transmembrane</keyword>
<evidence type="ECO:0000256" key="1">
    <source>
        <dbReference type="ARBA" id="ARBA00004196"/>
    </source>
</evidence>
<evidence type="ECO:0000256" key="2">
    <source>
        <dbReference type="ARBA" id="ARBA00023054"/>
    </source>
</evidence>
<feature type="compositionally biased region" description="Basic and acidic residues" evidence="4">
    <location>
        <begin position="383"/>
        <end position="393"/>
    </location>
</feature>
<comment type="subcellular location">
    <subcellularLocation>
        <location evidence="1">Cell envelope</location>
    </subcellularLocation>
</comment>
<dbReference type="InterPro" id="IPR058639">
    <property type="entry name" value="BSH_YknX-like"/>
</dbReference>
<evidence type="ECO:0000256" key="3">
    <source>
        <dbReference type="SAM" id="Coils"/>
    </source>
</evidence>
<dbReference type="SUPFAM" id="SSF111369">
    <property type="entry name" value="HlyD-like secretion proteins"/>
    <property type="match status" value="1"/>
</dbReference>
<feature type="domain" description="YknX-like beta-barrel" evidence="7">
    <location>
        <begin position="224"/>
        <end position="311"/>
    </location>
</feature>
<keyword evidence="5" id="KW-1133">Transmembrane helix</keyword>
<dbReference type="Gene3D" id="2.40.30.170">
    <property type="match status" value="1"/>
</dbReference>
<dbReference type="RefSeq" id="WP_193734660.1">
    <property type="nucleotide sequence ID" value="NZ_CP063304.1"/>
</dbReference>
<dbReference type="KEGG" id="bliq:INP51_09710"/>
<dbReference type="PANTHER" id="PTHR32347:SF14">
    <property type="entry name" value="EFFLUX SYSTEM COMPONENT YKNX-RELATED"/>
    <property type="match status" value="1"/>
</dbReference>
<keyword evidence="9" id="KW-1185">Reference proteome</keyword>
<dbReference type="InterPro" id="IPR058636">
    <property type="entry name" value="Beta-barrel_YknX"/>
</dbReference>
<dbReference type="InterPro" id="IPR050465">
    <property type="entry name" value="UPF0194_transport"/>
</dbReference>
<feature type="compositionally biased region" description="Basic and acidic residues" evidence="4">
    <location>
        <begin position="433"/>
        <end position="447"/>
    </location>
</feature>
<reference evidence="8 9" key="1">
    <citation type="submission" date="2020-10" db="EMBL/GenBank/DDBJ databases">
        <title>Blautia liquoris sp.nov., isolated from the mud in a fermentation cellar used for the production of Chinese strong-flavoured liquor.</title>
        <authorList>
            <person name="Lu L."/>
        </authorList>
    </citation>
    <scope>NUCLEOTIDE SEQUENCE [LARGE SCALE GENOMIC DNA]</scope>
    <source>
        <strain evidence="8 9">LZLJ-3</strain>
    </source>
</reference>
<evidence type="ECO:0000256" key="4">
    <source>
        <dbReference type="SAM" id="MobiDB-lite"/>
    </source>
</evidence>
<dbReference type="GO" id="GO:0030313">
    <property type="term" value="C:cell envelope"/>
    <property type="evidence" value="ECO:0007669"/>
    <property type="project" value="UniProtKB-SubCell"/>
</dbReference>
<dbReference type="Pfam" id="PF25990">
    <property type="entry name" value="Beta-barrel_YknX"/>
    <property type="match status" value="1"/>
</dbReference>
<feature type="coiled-coil region" evidence="3">
    <location>
        <begin position="101"/>
        <end position="178"/>
    </location>
</feature>
<evidence type="ECO:0000256" key="5">
    <source>
        <dbReference type="SAM" id="Phobius"/>
    </source>
</evidence>
<keyword evidence="2 3" id="KW-0175">Coiled coil</keyword>
<dbReference type="PANTHER" id="PTHR32347">
    <property type="entry name" value="EFFLUX SYSTEM COMPONENT YKNX-RELATED"/>
    <property type="match status" value="1"/>
</dbReference>
<evidence type="ECO:0000259" key="6">
    <source>
        <dbReference type="Pfam" id="PF25984"/>
    </source>
</evidence>
<evidence type="ECO:0000313" key="9">
    <source>
        <dbReference type="Proteomes" id="UP000593601"/>
    </source>
</evidence>
<dbReference type="Gene3D" id="2.40.420.20">
    <property type="match status" value="1"/>
</dbReference>
<dbReference type="Gene3D" id="2.40.50.100">
    <property type="match status" value="1"/>
</dbReference>
<feature type="transmembrane region" description="Helical" evidence="5">
    <location>
        <begin position="7"/>
        <end position="26"/>
    </location>
</feature>
<evidence type="ECO:0000259" key="7">
    <source>
        <dbReference type="Pfam" id="PF25990"/>
    </source>
</evidence>